<evidence type="ECO:0000313" key="3">
    <source>
        <dbReference type="Proteomes" id="UP000614272"/>
    </source>
</evidence>
<evidence type="ECO:0000256" key="1">
    <source>
        <dbReference type="SAM" id="Phobius"/>
    </source>
</evidence>
<reference evidence="3" key="1">
    <citation type="journal article" date="2019" name="Int. J. Syst. Evol. Microbiol.">
        <title>The Global Catalogue of Microorganisms (GCM) 10K type strain sequencing project: providing services to taxonomists for standard genome sequencing and annotation.</title>
        <authorList>
            <consortium name="The Broad Institute Genomics Platform"/>
            <consortium name="The Broad Institute Genome Sequencing Center for Infectious Disease"/>
            <person name="Wu L."/>
            <person name="Ma J."/>
        </authorList>
    </citation>
    <scope>NUCLEOTIDE SEQUENCE [LARGE SCALE GENOMIC DNA]</scope>
    <source>
        <strain evidence="3">CGMCC 1.12923</strain>
    </source>
</reference>
<dbReference type="RefSeq" id="WP_180237080.1">
    <property type="nucleotide sequence ID" value="NZ_BMGJ01000002.1"/>
</dbReference>
<feature type="transmembrane region" description="Helical" evidence="1">
    <location>
        <begin position="77"/>
        <end position="96"/>
    </location>
</feature>
<name>A0ABQ1R2H6_9ALTE</name>
<evidence type="ECO:0000313" key="2">
    <source>
        <dbReference type="EMBL" id="GGD52681.1"/>
    </source>
</evidence>
<keyword evidence="1" id="KW-1133">Transmembrane helix</keyword>
<proteinExistence type="predicted"/>
<protein>
    <recommendedName>
        <fullName evidence="4">DUF4112 domain-containing protein</fullName>
    </recommendedName>
</protein>
<dbReference type="Pfam" id="PF13430">
    <property type="entry name" value="DUF4112"/>
    <property type="match status" value="1"/>
</dbReference>
<dbReference type="EMBL" id="BMGJ01000002">
    <property type="protein sequence ID" value="GGD52681.1"/>
    <property type="molecule type" value="Genomic_DNA"/>
</dbReference>
<dbReference type="InterPro" id="IPR025187">
    <property type="entry name" value="DUF4112"/>
</dbReference>
<keyword evidence="3" id="KW-1185">Reference proteome</keyword>
<accession>A0ABQ1R2H6</accession>
<feature type="transmembrane region" description="Helical" evidence="1">
    <location>
        <begin position="36"/>
        <end position="57"/>
    </location>
</feature>
<evidence type="ECO:0008006" key="4">
    <source>
        <dbReference type="Google" id="ProtNLM"/>
    </source>
</evidence>
<sequence length="114" mass="13096">MAQEVYPRELKAARYWAQLTDTRFCVLGIRFGLDSLIGLLPVAGDILMLLPALRIFWLSRKLGVPAGLQWRMLFNLFVDFVVGAVPVIGDLFDLLFKANQANFRLLENWYYRSA</sequence>
<gene>
    <name evidence="2" type="ORF">GCM10011357_05700</name>
</gene>
<keyword evidence="1" id="KW-0472">Membrane</keyword>
<dbReference type="PANTHER" id="PTHR35519:SF2">
    <property type="entry name" value="PH DOMAIN PROTEIN"/>
    <property type="match status" value="1"/>
</dbReference>
<keyword evidence="1" id="KW-0812">Transmembrane</keyword>
<dbReference type="Proteomes" id="UP000614272">
    <property type="component" value="Unassembled WGS sequence"/>
</dbReference>
<organism evidence="2 3">
    <name type="scientific">Lacimicrobium alkaliphilum</name>
    <dbReference type="NCBI Taxonomy" id="1526571"/>
    <lineage>
        <taxon>Bacteria</taxon>
        <taxon>Pseudomonadati</taxon>
        <taxon>Pseudomonadota</taxon>
        <taxon>Gammaproteobacteria</taxon>
        <taxon>Alteromonadales</taxon>
        <taxon>Alteromonadaceae</taxon>
        <taxon>Lacimicrobium</taxon>
    </lineage>
</organism>
<comment type="caution">
    <text evidence="2">The sequence shown here is derived from an EMBL/GenBank/DDBJ whole genome shotgun (WGS) entry which is preliminary data.</text>
</comment>
<dbReference type="PANTHER" id="PTHR35519">
    <property type="entry name" value="MEMBRANE PROTEINS"/>
    <property type="match status" value="1"/>
</dbReference>